<feature type="transmembrane region" description="Helical" evidence="12">
    <location>
        <begin position="305"/>
        <end position="324"/>
    </location>
</feature>
<keyword evidence="4" id="KW-0256">Endoplasmic reticulum</keyword>
<keyword evidence="12" id="KW-0472">Membrane</keyword>
<accession>A0ABR4AAR4</accession>
<dbReference type="Proteomes" id="UP001590950">
    <property type="component" value="Unassembled WGS sequence"/>
</dbReference>
<sequence length="344" mass="37074">MALSLAWASALLVVFLSVLIFDRMGGFQSKNQFPVDGRTVILTGGSQGMGKAVAELLAKKGANVLIVARTVGKLEAALKDISAAAIRPSSQRFHYISADLTSPAESTRIITEATKWNNNQPPEILICCAGSASPGLFIDLPTSLVKEQMETNYSSSAYIAHAFLQPWLQNPSGMKSKEAKHIVFTSSIAALLPIVGYSLYSPSKVALRALADTLSQELLLYHPLCNIRTHTIFPGTIFSPGLEVENQTKPAITKKIEESDGGQTCEEVAAISIKGLERGEELITTSGIVGVALKAGMLGTSRRNGWGVVDTVVGWIAVIVLVLVRRDLDGTVRRWGKERLEKEK</sequence>
<feature type="transmembrane region" description="Helical" evidence="12">
    <location>
        <begin position="6"/>
        <end position="22"/>
    </location>
</feature>
<organism evidence="13 14">
    <name type="scientific">Stereocaulon virgatum</name>
    <dbReference type="NCBI Taxonomy" id="373712"/>
    <lineage>
        <taxon>Eukaryota</taxon>
        <taxon>Fungi</taxon>
        <taxon>Dikarya</taxon>
        <taxon>Ascomycota</taxon>
        <taxon>Pezizomycotina</taxon>
        <taxon>Lecanoromycetes</taxon>
        <taxon>OSLEUM clade</taxon>
        <taxon>Lecanoromycetidae</taxon>
        <taxon>Lecanorales</taxon>
        <taxon>Lecanorineae</taxon>
        <taxon>Stereocaulaceae</taxon>
        <taxon>Stereocaulon</taxon>
    </lineage>
</organism>
<evidence type="ECO:0000256" key="10">
    <source>
        <dbReference type="ARBA" id="ARBA00044737"/>
    </source>
</evidence>
<keyword evidence="14" id="KW-1185">Reference proteome</keyword>
<dbReference type="InterPro" id="IPR045022">
    <property type="entry name" value="KDSR-like"/>
</dbReference>
<dbReference type="EC" id="1.1.1.102" evidence="9"/>
<dbReference type="Gene3D" id="3.40.50.720">
    <property type="entry name" value="NAD(P)-binding Rossmann-like Domain"/>
    <property type="match status" value="1"/>
</dbReference>
<evidence type="ECO:0000256" key="7">
    <source>
        <dbReference type="ARBA" id="ARBA00023002"/>
    </source>
</evidence>
<evidence type="ECO:0000313" key="13">
    <source>
        <dbReference type="EMBL" id="KAL2042860.1"/>
    </source>
</evidence>
<evidence type="ECO:0000256" key="2">
    <source>
        <dbReference type="ARBA" id="ARBA00004760"/>
    </source>
</evidence>
<evidence type="ECO:0000256" key="12">
    <source>
        <dbReference type="SAM" id="Phobius"/>
    </source>
</evidence>
<dbReference type="EMBL" id="JBEFKJ010000013">
    <property type="protein sequence ID" value="KAL2042860.1"/>
    <property type="molecule type" value="Genomic_DNA"/>
</dbReference>
<comment type="pathway">
    <text evidence="3">Sphingolipid metabolism.</text>
</comment>
<evidence type="ECO:0000256" key="4">
    <source>
        <dbReference type="ARBA" id="ARBA00022824"/>
    </source>
</evidence>
<evidence type="ECO:0000256" key="3">
    <source>
        <dbReference type="ARBA" id="ARBA00004991"/>
    </source>
</evidence>
<name>A0ABR4AAR4_9LECA</name>
<evidence type="ECO:0000256" key="9">
    <source>
        <dbReference type="ARBA" id="ARBA00026112"/>
    </source>
</evidence>
<dbReference type="SUPFAM" id="SSF51735">
    <property type="entry name" value="NAD(P)-binding Rossmann-fold domains"/>
    <property type="match status" value="1"/>
</dbReference>
<dbReference type="PANTHER" id="PTHR43550">
    <property type="entry name" value="3-KETODIHYDROSPHINGOSINE REDUCTASE"/>
    <property type="match status" value="1"/>
</dbReference>
<protein>
    <recommendedName>
        <fullName evidence="9">3-dehydrosphinganine reductase</fullName>
        <ecNumber evidence="9">1.1.1.102</ecNumber>
    </recommendedName>
</protein>
<dbReference type="PRINTS" id="PR00081">
    <property type="entry name" value="GDHRDH"/>
</dbReference>
<evidence type="ECO:0000256" key="6">
    <source>
        <dbReference type="ARBA" id="ARBA00022919"/>
    </source>
</evidence>
<dbReference type="InterPro" id="IPR002347">
    <property type="entry name" value="SDR_fam"/>
</dbReference>
<dbReference type="CDD" id="cd08939">
    <property type="entry name" value="KDSR-like_SDR_c"/>
    <property type="match status" value="1"/>
</dbReference>
<evidence type="ECO:0000256" key="8">
    <source>
        <dbReference type="ARBA" id="ARBA00023098"/>
    </source>
</evidence>
<dbReference type="PANTHER" id="PTHR43550:SF3">
    <property type="entry name" value="3-KETODIHYDROSPHINGOSINE REDUCTASE"/>
    <property type="match status" value="1"/>
</dbReference>
<dbReference type="Pfam" id="PF00106">
    <property type="entry name" value="adh_short"/>
    <property type="match status" value="1"/>
</dbReference>
<evidence type="ECO:0000256" key="5">
    <source>
        <dbReference type="ARBA" id="ARBA00022857"/>
    </source>
</evidence>
<feature type="transmembrane region" description="Helical" evidence="12">
    <location>
        <begin position="182"/>
        <end position="200"/>
    </location>
</feature>
<evidence type="ECO:0000313" key="14">
    <source>
        <dbReference type="Proteomes" id="UP001590950"/>
    </source>
</evidence>
<evidence type="ECO:0000256" key="1">
    <source>
        <dbReference type="ARBA" id="ARBA00004240"/>
    </source>
</evidence>
<keyword evidence="8" id="KW-0443">Lipid metabolism</keyword>
<dbReference type="InterPro" id="IPR036291">
    <property type="entry name" value="NAD(P)-bd_dom_sf"/>
</dbReference>
<evidence type="ECO:0000256" key="11">
    <source>
        <dbReference type="ARBA" id="ARBA00048930"/>
    </source>
</evidence>
<proteinExistence type="predicted"/>
<comment type="pathway">
    <text evidence="2">Lipid metabolism; sphingolipid metabolism.</text>
</comment>
<keyword evidence="6" id="KW-0746">Sphingolipid metabolism</keyword>
<keyword evidence="12" id="KW-1133">Transmembrane helix</keyword>
<gene>
    <name evidence="13" type="ORF">N7G274_004620</name>
</gene>
<reference evidence="13 14" key="1">
    <citation type="submission" date="2024-09" db="EMBL/GenBank/DDBJ databases">
        <title>Rethinking Asexuality: The Enigmatic Case of Functional Sexual Genes in Lepraria (Stereocaulaceae).</title>
        <authorList>
            <person name="Doellman M."/>
            <person name="Sun Y."/>
            <person name="Barcenas-Pena A."/>
            <person name="Lumbsch H.T."/>
            <person name="Grewe F."/>
        </authorList>
    </citation>
    <scope>NUCLEOTIDE SEQUENCE [LARGE SCALE GENOMIC DNA]</scope>
    <source>
        <strain evidence="13 14">Mercado 3170</strain>
    </source>
</reference>
<keyword evidence="12" id="KW-0812">Transmembrane</keyword>
<keyword evidence="5" id="KW-0521">NADP</keyword>
<comment type="subcellular location">
    <subcellularLocation>
        <location evidence="1">Endoplasmic reticulum</location>
    </subcellularLocation>
</comment>
<keyword evidence="7" id="KW-0560">Oxidoreductase</keyword>
<comment type="caution">
    <text evidence="13">The sequence shown here is derived from an EMBL/GenBank/DDBJ whole genome shotgun (WGS) entry which is preliminary data.</text>
</comment>
<comment type="catalytic activity">
    <reaction evidence="11">
        <text>sphinganine + NADP(+) = 3-oxosphinganine + NADPH + H(+)</text>
        <dbReference type="Rhea" id="RHEA:22640"/>
        <dbReference type="ChEBI" id="CHEBI:15378"/>
        <dbReference type="ChEBI" id="CHEBI:57783"/>
        <dbReference type="ChEBI" id="CHEBI:57817"/>
        <dbReference type="ChEBI" id="CHEBI:58299"/>
        <dbReference type="ChEBI" id="CHEBI:58349"/>
        <dbReference type="EC" id="1.1.1.102"/>
    </reaction>
    <physiologicalReaction direction="right-to-left" evidence="11">
        <dbReference type="Rhea" id="RHEA:22642"/>
    </physiologicalReaction>
</comment>
<comment type="function">
    <text evidence="10">Catalyzes the reduction of 3'-oxosphinganine (3-ketodihydrosphingosine/KDS) to sphinganine (dihydrosphingosine/DHS), the second step of de novo sphingolipid biosynthesis.</text>
</comment>